<dbReference type="Gene3D" id="3.40.50.300">
    <property type="entry name" value="P-loop containing nucleotide triphosphate hydrolases"/>
    <property type="match status" value="1"/>
</dbReference>
<organism evidence="1 2">
    <name type="scientific">Actinomadura harenae</name>
    <dbReference type="NCBI Taxonomy" id="2483351"/>
    <lineage>
        <taxon>Bacteria</taxon>
        <taxon>Bacillati</taxon>
        <taxon>Actinomycetota</taxon>
        <taxon>Actinomycetes</taxon>
        <taxon>Streptosporangiales</taxon>
        <taxon>Thermomonosporaceae</taxon>
        <taxon>Actinomadura</taxon>
    </lineage>
</organism>
<dbReference type="InterPro" id="IPR027417">
    <property type="entry name" value="P-loop_NTPase"/>
</dbReference>
<keyword evidence="1" id="KW-0547">Nucleotide-binding</keyword>
<evidence type="ECO:0000313" key="2">
    <source>
        <dbReference type="Proteomes" id="UP000282674"/>
    </source>
</evidence>
<gene>
    <name evidence="1" type="ORF">EBO15_28125</name>
</gene>
<dbReference type="Proteomes" id="UP000282674">
    <property type="component" value="Unassembled WGS sequence"/>
</dbReference>
<accession>A0A3M2LR55</accession>
<dbReference type="PANTHER" id="PTHR37807">
    <property type="entry name" value="OS07G0160300 PROTEIN"/>
    <property type="match status" value="1"/>
</dbReference>
<name>A0A3M2LR55_9ACTN</name>
<dbReference type="SUPFAM" id="SSF52540">
    <property type="entry name" value="P-loop containing nucleoside triphosphate hydrolases"/>
    <property type="match status" value="1"/>
</dbReference>
<comment type="caution">
    <text evidence="1">The sequence shown here is derived from an EMBL/GenBank/DDBJ whole genome shotgun (WGS) entry which is preliminary data.</text>
</comment>
<sequence length="186" mass="19129">MPLSPSPTLIVVSGPPGSGKTTLARKIAAQIGCPLIVRDEIKQGLVIATPGYRPGGEDPLNLTALAAFTDVLTTLLKAGSTTVAEAAFQDRLWRPILEGLTGTADIRIIRCELPAGTAHARVSERAATDAHRAAHGDAGLLNAIAAGASPIVSFSPITMDVPTLTVDTSDGYQPALPDIIAFATGE</sequence>
<keyword evidence="2" id="KW-1185">Reference proteome</keyword>
<reference evidence="1 2" key="1">
    <citation type="submission" date="2018-10" db="EMBL/GenBank/DDBJ databases">
        <title>Isolation from soil.</title>
        <authorList>
            <person name="Hu J."/>
        </authorList>
    </citation>
    <scope>NUCLEOTIDE SEQUENCE [LARGE SCALE GENOMIC DNA]</scope>
    <source>
        <strain evidence="1 2">NEAU-Ht49</strain>
    </source>
</reference>
<dbReference type="OrthoDB" id="3819922at2"/>
<dbReference type="EMBL" id="RFFG01000060">
    <property type="protein sequence ID" value="RMI39964.1"/>
    <property type="molecule type" value="Genomic_DNA"/>
</dbReference>
<dbReference type="AlphaFoldDB" id="A0A3M2LR55"/>
<proteinExistence type="predicted"/>
<keyword evidence="1" id="KW-0067">ATP-binding</keyword>
<dbReference type="Pfam" id="PF13671">
    <property type="entry name" value="AAA_33"/>
    <property type="match status" value="1"/>
</dbReference>
<evidence type="ECO:0000313" key="1">
    <source>
        <dbReference type="EMBL" id="RMI39964.1"/>
    </source>
</evidence>
<dbReference type="GO" id="GO:0005524">
    <property type="term" value="F:ATP binding"/>
    <property type="evidence" value="ECO:0007669"/>
    <property type="project" value="UniProtKB-KW"/>
</dbReference>
<protein>
    <submittedName>
        <fullName evidence="1">ATP-binding protein</fullName>
    </submittedName>
</protein>
<dbReference type="PANTHER" id="PTHR37807:SF3">
    <property type="entry name" value="OS07G0160300 PROTEIN"/>
    <property type="match status" value="1"/>
</dbReference>